<evidence type="ECO:0000313" key="6">
    <source>
        <dbReference type="EMBL" id="OGM91740.1"/>
    </source>
</evidence>
<feature type="domain" description="FAD-binding PCMH-type" evidence="5">
    <location>
        <begin position="33"/>
        <end position="278"/>
    </location>
</feature>
<evidence type="ECO:0000259" key="5">
    <source>
        <dbReference type="PROSITE" id="PS51387"/>
    </source>
</evidence>
<proteinExistence type="predicted"/>
<keyword evidence="4" id="KW-0560">Oxidoreductase</keyword>
<keyword evidence="3" id="KW-0274">FAD</keyword>
<dbReference type="PROSITE" id="PS51387">
    <property type="entry name" value="FAD_PCMH"/>
    <property type="match status" value="1"/>
</dbReference>
<dbReference type="InterPro" id="IPR006094">
    <property type="entry name" value="Oxid_FAD_bind_N"/>
</dbReference>
<dbReference type="InterPro" id="IPR036318">
    <property type="entry name" value="FAD-bd_PCMH-like_sf"/>
</dbReference>
<dbReference type="GO" id="GO:0008720">
    <property type="term" value="F:D-lactate dehydrogenase (NAD+) activity"/>
    <property type="evidence" value="ECO:0007669"/>
    <property type="project" value="TreeGrafter"/>
</dbReference>
<comment type="cofactor">
    <cofactor evidence="1">
        <name>FAD</name>
        <dbReference type="ChEBI" id="CHEBI:57692"/>
    </cofactor>
</comment>
<dbReference type="InterPro" id="IPR016166">
    <property type="entry name" value="FAD-bd_PCMH"/>
</dbReference>
<dbReference type="InterPro" id="IPR016171">
    <property type="entry name" value="Vanillyl_alc_oxidase_C-sub2"/>
</dbReference>
<organism evidence="6 7">
    <name type="scientific">Candidatus Wolfebacteria bacterium RIFCSPLOWO2_01_FULL_45_19</name>
    <dbReference type="NCBI Taxonomy" id="1802557"/>
    <lineage>
        <taxon>Bacteria</taxon>
        <taxon>Candidatus Wolfeibacteriota</taxon>
    </lineage>
</organism>
<evidence type="ECO:0000256" key="1">
    <source>
        <dbReference type="ARBA" id="ARBA00001974"/>
    </source>
</evidence>
<dbReference type="InterPro" id="IPR004113">
    <property type="entry name" value="FAD-bd_oxidored_4_C"/>
</dbReference>
<dbReference type="SUPFAM" id="SSF56176">
    <property type="entry name" value="FAD-binding/transporter-associated domain-like"/>
    <property type="match status" value="1"/>
</dbReference>
<dbReference type="PANTHER" id="PTHR11748:SF119">
    <property type="entry name" value="D-2-HYDROXYGLUTARATE DEHYDROGENASE"/>
    <property type="match status" value="1"/>
</dbReference>
<dbReference type="InterPro" id="IPR016169">
    <property type="entry name" value="FAD-bd_PCMH_sub2"/>
</dbReference>
<dbReference type="Gene3D" id="3.30.70.2740">
    <property type="match status" value="1"/>
</dbReference>
<dbReference type="GO" id="GO:0071949">
    <property type="term" value="F:FAD binding"/>
    <property type="evidence" value="ECO:0007669"/>
    <property type="project" value="InterPro"/>
</dbReference>
<dbReference type="STRING" id="1802557.A3A20_02285"/>
<dbReference type="Gene3D" id="1.10.45.10">
    <property type="entry name" value="Vanillyl-alcohol Oxidase, Chain A, domain 4"/>
    <property type="match status" value="1"/>
</dbReference>
<evidence type="ECO:0000313" key="7">
    <source>
        <dbReference type="Proteomes" id="UP000178946"/>
    </source>
</evidence>
<evidence type="ECO:0000256" key="2">
    <source>
        <dbReference type="ARBA" id="ARBA00022630"/>
    </source>
</evidence>
<dbReference type="InterPro" id="IPR016164">
    <property type="entry name" value="FAD-linked_Oxase-like_C"/>
</dbReference>
<sequence length="561" mass="63792">MALLKEEIKSFLKGDVADDSETLEKYSKDYSLFKIKPKVVVFPKDAEDVGNLVKFADAQNKKGRRINLTARSGGTDMTGGPLGDSVVVEFTRYFNQIKKIVVSSDGGNVVVQSGVYYRDFEKELGKKGLMFPPYPASKNICAVGGMLANNSGGEKTLAYGKTEDYVQELKVVLSDGKEHIIKPLSKSEFFKKMEEKGFESDLYRELWRLIDKNKALIQKARPNVSKNSAGYALWNIWSPSNLDLTKPFIGYFDLTKLLIGSQGTLGLITEAKLRLVPVKKYSRLAVVFLSDLRPLADIVVEILKFKPESLESYDDKTFRVALRYFPEIFKIMGGNVLKLAFQFLPDVLMLLRGGVPKLVLMISFTSDDKVELEERLTRFKKAVLKFKFPIKITRNEVEAEKYFTIRRQSFRLLREHAGGKSTAPFIDDFIVQPKYLPEFLPKLNEILDKYKDKLIYTIAGHPGDGNFHIIPLMNLKDEQVRAVIPRLSEEVYDLVLRYNGSITAEHNDGLIRTPYLEKMFGKEVVKLFVETKKIFDPLNIFNPGKKTNMDIKTAMSYVNPK</sequence>
<dbReference type="GO" id="GO:0004458">
    <property type="term" value="F:D-lactate dehydrogenase (cytochrome) activity"/>
    <property type="evidence" value="ECO:0007669"/>
    <property type="project" value="TreeGrafter"/>
</dbReference>
<evidence type="ECO:0000256" key="4">
    <source>
        <dbReference type="ARBA" id="ARBA00023002"/>
    </source>
</evidence>
<gene>
    <name evidence="6" type="ORF">A3A20_02285</name>
</gene>
<dbReference type="AlphaFoldDB" id="A0A1F8DSZ2"/>
<keyword evidence="2" id="KW-0285">Flavoprotein</keyword>
<evidence type="ECO:0000256" key="3">
    <source>
        <dbReference type="ARBA" id="ARBA00022827"/>
    </source>
</evidence>
<dbReference type="GO" id="GO:1903457">
    <property type="term" value="P:lactate catabolic process"/>
    <property type="evidence" value="ECO:0007669"/>
    <property type="project" value="TreeGrafter"/>
</dbReference>
<reference evidence="6 7" key="1">
    <citation type="journal article" date="2016" name="Nat. Commun.">
        <title>Thousands of microbial genomes shed light on interconnected biogeochemical processes in an aquifer system.</title>
        <authorList>
            <person name="Anantharaman K."/>
            <person name="Brown C.T."/>
            <person name="Hug L.A."/>
            <person name="Sharon I."/>
            <person name="Castelle C.J."/>
            <person name="Probst A.J."/>
            <person name="Thomas B.C."/>
            <person name="Singh A."/>
            <person name="Wilkins M.J."/>
            <person name="Karaoz U."/>
            <person name="Brodie E.L."/>
            <person name="Williams K.H."/>
            <person name="Hubbard S.S."/>
            <person name="Banfield J.F."/>
        </authorList>
    </citation>
    <scope>NUCLEOTIDE SEQUENCE [LARGE SCALE GENOMIC DNA]</scope>
</reference>
<dbReference type="Gene3D" id="3.30.465.10">
    <property type="match status" value="2"/>
</dbReference>
<dbReference type="SUPFAM" id="SSF55103">
    <property type="entry name" value="FAD-linked oxidases, C-terminal domain"/>
    <property type="match status" value="1"/>
</dbReference>
<protein>
    <recommendedName>
        <fullName evidence="5">FAD-binding PCMH-type domain-containing protein</fullName>
    </recommendedName>
</protein>
<accession>A0A1F8DSZ2</accession>
<comment type="caution">
    <text evidence="6">The sequence shown here is derived from an EMBL/GenBank/DDBJ whole genome shotgun (WGS) entry which is preliminary data.</text>
</comment>
<dbReference type="Pfam" id="PF01565">
    <property type="entry name" value="FAD_binding_4"/>
    <property type="match status" value="1"/>
</dbReference>
<name>A0A1F8DSZ2_9BACT</name>
<dbReference type="Pfam" id="PF02913">
    <property type="entry name" value="FAD-oxidase_C"/>
    <property type="match status" value="1"/>
</dbReference>
<dbReference type="Proteomes" id="UP000178946">
    <property type="component" value="Unassembled WGS sequence"/>
</dbReference>
<dbReference type="PANTHER" id="PTHR11748">
    <property type="entry name" value="D-LACTATE DEHYDROGENASE"/>
    <property type="match status" value="1"/>
</dbReference>
<dbReference type="EMBL" id="MGIR01000001">
    <property type="protein sequence ID" value="OGM91740.1"/>
    <property type="molecule type" value="Genomic_DNA"/>
</dbReference>